<keyword evidence="7" id="KW-0411">Iron-sulfur</keyword>
<dbReference type="InterPro" id="IPR050722">
    <property type="entry name" value="Pyruvate:ferred/Flavod_OxRd"/>
</dbReference>
<organism evidence="9 10">
    <name type="scientific">Rhodopila globiformis</name>
    <name type="common">Rhodopseudomonas globiformis</name>
    <dbReference type="NCBI Taxonomy" id="1071"/>
    <lineage>
        <taxon>Bacteria</taxon>
        <taxon>Pseudomonadati</taxon>
        <taxon>Pseudomonadota</taxon>
        <taxon>Alphaproteobacteria</taxon>
        <taxon>Acetobacterales</taxon>
        <taxon>Acetobacteraceae</taxon>
        <taxon>Rhodopila</taxon>
    </lineage>
</organism>
<dbReference type="PROSITE" id="PS00198">
    <property type="entry name" value="4FE4S_FER_1"/>
    <property type="match status" value="2"/>
</dbReference>
<dbReference type="Pfam" id="PF01855">
    <property type="entry name" value="POR_N"/>
    <property type="match status" value="1"/>
</dbReference>
<dbReference type="OrthoDB" id="9794954at2"/>
<dbReference type="Gene3D" id="3.30.70.20">
    <property type="match status" value="1"/>
</dbReference>
<dbReference type="GO" id="GO:0046872">
    <property type="term" value="F:metal ion binding"/>
    <property type="evidence" value="ECO:0007669"/>
    <property type="project" value="UniProtKB-KW"/>
</dbReference>
<dbReference type="InterPro" id="IPR019752">
    <property type="entry name" value="Pyrv/ketoisovalerate_OxRed_cat"/>
</dbReference>
<dbReference type="CDD" id="cd07034">
    <property type="entry name" value="TPP_PYR_PFOR_IOR-alpha_like"/>
    <property type="match status" value="1"/>
</dbReference>
<dbReference type="InterPro" id="IPR002880">
    <property type="entry name" value="Pyrv_Fd/Flavodoxin_OxRdtase_N"/>
</dbReference>
<dbReference type="InterPro" id="IPR009014">
    <property type="entry name" value="Transketo_C/PFOR_II"/>
</dbReference>
<evidence type="ECO:0000256" key="7">
    <source>
        <dbReference type="ARBA" id="ARBA00023014"/>
    </source>
</evidence>
<dbReference type="InterPro" id="IPR017896">
    <property type="entry name" value="4Fe4S_Fe-S-bd"/>
</dbReference>
<keyword evidence="1" id="KW-0813">Transport</keyword>
<dbReference type="Gene3D" id="3.40.50.920">
    <property type="match status" value="1"/>
</dbReference>
<accession>A0A2S6NJW7</accession>
<dbReference type="Pfam" id="PF02775">
    <property type="entry name" value="TPP_enzyme_C"/>
    <property type="match status" value="1"/>
</dbReference>
<feature type="domain" description="4Fe-4S ferredoxin-type" evidence="8">
    <location>
        <begin position="837"/>
        <end position="867"/>
    </location>
</feature>
<dbReference type="GO" id="GO:0030976">
    <property type="term" value="F:thiamine pyrophosphate binding"/>
    <property type="evidence" value="ECO:0007669"/>
    <property type="project" value="InterPro"/>
</dbReference>
<evidence type="ECO:0000256" key="2">
    <source>
        <dbReference type="ARBA" id="ARBA00022485"/>
    </source>
</evidence>
<keyword evidence="9" id="KW-0670">Pyruvate</keyword>
<name>A0A2S6NJW7_RHOGL</name>
<evidence type="ECO:0000313" key="10">
    <source>
        <dbReference type="Proteomes" id="UP000239724"/>
    </source>
</evidence>
<evidence type="ECO:0000256" key="5">
    <source>
        <dbReference type="ARBA" id="ARBA00023002"/>
    </source>
</evidence>
<dbReference type="PANTHER" id="PTHR32154">
    <property type="entry name" value="PYRUVATE-FLAVODOXIN OXIDOREDUCTASE-RELATED"/>
    <property type="match status" value="1"/>
</dbReference>
<keyword evidence="2" id="KW-0004">4Fe-4S</keyword>
<dbReference type="Pfam" id="PF12837">
    <property type="entry name" value="Fer4_6"/>
    <property type="match status" value="1"/>
</dbReference>
<dbReference type="Pfam" id="PF01558">
    <property type="entry name" value="POR"/>
    <property type="match status" value="1"/>
</dbReference>
<dbReference type="SUPFAM" id="SSF52518">
    <property type="entry name" value="Thiamin diphosphate-binding fold (THDP-binding)"/>
    <property type="match status" value="2"/>
</dbReference>
<dbReference type="InterPro" id="IPR011766">
    <property type="entry name" value="TPP_enzyme_TPP-bd"/>
</dbReference>
<dbReference type="RefSeq" id="WP_104518374.1">
    <property type="nucleotide sequence ID" value="NZ_NHRY01000076.1"/>
</dbReference>
<dbReference type="GO" id="GO:0006979">
    <property type="term" value="P:response to oxidative stress"/>
    <property type="evidence" value="ECO:0007669"/>
    <property type="project" value="TreeGrafter"/>
</dbReference>
<evidence type="ECO:0000256" key="4">
    <source>
        <dbReference type="ARBA" id="ARBA00022982"/>
    </source>
</evidence>
<keyword evidence="3" id="KW-0479">Metal-binding</keyword>
<protein>
    <submittedName>
        <fullName evidence="9">Pyruvate-flavodoxin oxidoreductase</fullName>
    </submittedName>
</protein>
<proteinExistence type="predicted"/>
<dbReference type="EMBL" id="NHRY01000076">
    <property type="protein sequence ID" value="PPQ35189.1"/>
    <property type="molecule type" value="Genomic_DNA"/>
</dbReference>
<evidence type="ECO:0000256" key="3">
    <source>
        <dbReference type="ARBA" id="ARBA00022723"/>
    </source>
</evidence>
<dbReference type="Pfam" id="PF17147">
    <property type="entry name" value="PFOR_II"/>
    <property type="match status" value="1"/>
</dbReference>
<evidence type="ECO:0000256" key="6">
    <source>
        <dbReference type="ARBA" id="ARBA00023004"/>
    </source>
</evidence>
<dbReference type="Proteomes" id="UP000239724">
    <property type="component" value="Unassembled WGS sequence"/>
</dbReference>
<dbReference type="Gene3D" id="3.40.920.10">
    <property type="entry name" value="Pyruvate-ferredoxin oxidoreductase, PFOR, domain III"/>
    <property type="match status" value="1"/>
</dbReference>
<dbReference type="GO" id="GO:0051539">
    <property type="term" value="F:4 iron, 4 sulfur cluster binding"/>
    <property type="evidence" value="ECO:0007669"/>
    <property type="project" value="UniProtKB-KW"/>
</dbReference>
<evidence type="ECO:0000313" key="9">
    <source>
        <dbReference type="EMBL" id="PPQ35189.1"/>
    </source>
</evidence>
<comment type="caution">
    <text evidence="9">The sequence shown here is derived from an EMBL/GenBank/DDBJ whole genome shotgun (WGS) entry which is preliminary data.</text>
</comment>
<evidence type="ECO:0000259" key="8">
    <source>
        <dbReference type="PROSITE" id="PS51379"/>
    </source>
</evidence>
<dbReference type="Gene3D" id="3.40.50.970">
    <property type="match status" value="2"/>
</dbReference>
<dbReference type="GO" id="GO:0044281">
    <property type="term" value="P:small molecule metabolic process"/>
    <property type="evidence" value="ECO:0007669"/>
    <property type="project" value="UniProtKB-ARBA"/>
</dbReference>
<dbReference type="GO" id="GO:0016903">
    <property type="term" value="F:oxidoreductase activity, acting on the aldehyde or oxo group of donors"/>
    <property type="evidence" value="ECO:0007669"/>
    <property type="project" value="InterPro"/>
</dbReference>
<feature type="domain" description="4Fe-4S ferredoxin-type" evidence="8">
    <location>
        <begin position="968"/>
        <end position="997"/>
    </location>
</feature>
<dbReference type="SUPFAM" id="SSF54862">
    <property type="entry name" value="4Fe-4S ferredoxins"/>
    <property type="match status" value="1"/>
</dbReference>
<dbReference type="InterPro" id="IPR029061">
    <property type="entry name" value="THDP-binding"/>
</dbReference>
<dbReference type="InterPro" id="IPR017900">
    <property type="entry name" value="4Fe4S_Fe_S_CS"/>
</dbReference>
<dbReference type="InterPro" id="IPR002869">
    <property type="entry name" value="Pyrv_flavodox_OxRed_cen"/>
</dbReference>
<dbReference type="SUPFAM" id="SSF53323">
    <property type="entry name" value="Pyruvate-ferredoxin oxidoreductase, PFOR, domain III"/>
    <property type="match status" value="1"/>
</dbReference>
<gene>
    <name evidence="9" type="ORF">CCS01_08245</name>
</gene>
<evidence type="ECO:0000256" key="1">
    <source>
        <dbReference type="ARBA" id="ARBA00022448"/>
    </source>
</evidence>
<dbReference type="PROSITE" id="PS51379">
    <property type="entry name" value="4FE4S_FER_2"/>
    <property type="match status" value="2"/>
</dbReference>
<keyword evidence="6" id="KW-0408">Iron</keyword>
<sequence length="1658" mass="179183">MSFKYPGTPVVIHGNGAVAHVMQQVCGGVIGYPITPSTEISELYEAFRAGGGVNVWGQHPFFVQPEGEHSAQSGALGAALTGGKYVSNASSSQGILYGLESHYVTVGKKVGGFVLQVAARVVSKHSLNVMAGHDDVYALLSSGYTILFGSNPQEAADLAAISYKASALSLIPVANAMDGFATSHMLCEAQLPEPELLREYLGDPAGRIPCPTVAQDMLFGAKGRVFQLRQYLARHEGDFVPTDLGELRAYLTANAADVEADNDGKLVANTLGWVPEELHSQWKRQWVNAFQKGTRPRVPALVDVHNPGLTGGVQNQPDFQAGAADHRTHFVAAVPGFVRQAMDEYAALTGRVYKPIHTYMCDDAEHVVIGLGSVTDDAQAVAEHLRKQGKKVGVISVKLLQPFPEAELIEALRGKTAVTVLERSDVTALTGFVTQALFRARENADGVRHAGIPAIDKLPRLTTAIFGLGAHDLQPRHMVAAFKNMERVDSAPLVYLGSQFFTETKSPRIQALQEKMKAAYPETEMMGLPTEPNPHLLPASAFRIRFHSVGGYGTIATGKLLTDILAGALDMHSQAAPKYGSEKSGAPTNYYITLSPETVKIANAELEEIEIVVSPDHKVFAHTNPLRGLTEGGSFILQSNLPPLEVWRELPPHARQTIRDKKIRFYVIDAFAVARKHAPTADLQTRMMGIAFIGAVCGHVDRIVADASQEAMLEKIRQQISKKFGAKGGAIVESNMAVMREGLEATTHVDYTAPEFLEAEQTVANKPTRNVSISASMCKALMPASATAFLDAEYYDDVVASHFRDGTVAEAAVLPGTGLFMPAGSAAWKDKGLFRLNVPEFDASKCTGCMECAVVCPDAAIPNTVHEIHDLLLTAIKHMDVAEAQRAAMRDKVFALAESVREAYRQTKDTPALHTLVAKAVETMEIDNAVLKRNLGRVAEALASFPVARTRPFFDAMEKATAGSGGLFSAAVDPWKCSGCLECIEVCGPGALVERQQDAELLDTLQTRFEFLSRTPNSPSRFIEGAVGSDGDAKRMLLDRDNYYAMTGGHGACRGCGEVTAIRLVVAANRALHEPRRKAHMRELESLIERLTDKLPTVTDTARAERIRNVIGTLEKRLYLYESGPSGNGPANAVIANATGCSSVFASTFPFNPYNDPWVNSLFQDSAPVAKGIFEGLSAEAATDFRALRTARLEIQDAYDPVTHDAYFKFFRWSQFTKDELALLPTVLTIGGDGATYDIGFGAVSRVLVQDSPIKMVVLNSGVYSNTGGQASTASFSAQDSDLTRFGAAQAGKQEDRKELALIAAFHPNVFVVQTATALQGHFMKNMLAFLNYSDSPAVMDVYTPCQAEHGIGDAQAAEHARMAVESRMNPVFVHDPRRGDRLSQWFSLEGNPDQDKDWTTQSMEYVDGDGLTKLLTVPFTPADFALGEARFKKHFRKLPADADGVPVHEYVTLPPAAREGKVAYVLSTDQKARLVKLEVDTPIIHLVEERRKYWRTLQHLAGLPVQQSEAEHKAVLAEMQQRYTEAMRDREGSLDQIAKAMSELAASSNAPASGGFGGTMFAAAPAAAPAAAAAAKPNGAGDAVVTLAEADQAKCTNCKTCYQDLGELFEKTKIVVDGQTKEVGRLIPGALDHVAVTPELKARIAKVSANCDAEIIH</sequence>
<dbReference type="SUPFAM" id="SSF52922">
    <property type="entry name" value="TK C-terminal domain-like"/>
    <property type="match status" value="1"/>
</dbReference>
<dbReference type="InterPro" id="IPR033412">
    <property type="entry name" value="PFOR_II"/>
</dbReference>
<reference evidence="9 10" key="1">
    <citation type="journal article" date="2018" name="Arch. Microbiol.">
        <title>New insights into the metabolic potential of the phototrophic purple bacterium Rhodopila globiformis DSM 161(T) from its draft genome sequence and evidence for a vanadium-dependent nitrogenase.</title>
        <authorList>
            <person name="Imhoff J.F."/>
            <person name="Rahn T."/>
            <person name="Kunzel S."/>
            <person name="Neulinger S.C."/>
        </authorList>
    </citation>
    <scope>NUCLEOTIDE SEQUENCE [LARGE SCALE GENOMIC DNA]</scope>
    <source>
        <strain evidence="9 10">DSM 161</strain>
    </source>
</reference>
<keyword evidence="10" id="KW-1185">Reference proteome</keyword>
<keyword evidence="4" id="KW-0249">Electron transport</keyword>
<dbReference type="PANTHER" id="PTHR32154:SF0">
    <property type="entry name" value="PYRUVATE-FLAVODOXIN OXIDOREDUCTASE-RELATED"/>
    <property type="match status" value="1"/>
</dbReference>
<keyword evidence="5" id="KW-0560">Oxidoreductase</keyword>